<dbReference type="EMBL" id="BBNQ01000006">
    <property type="protein sequence ID" value="GAL62342.1"/>
    <property type="molecule type" value="Genomic_DNA"/>
</dbReference>
<protein>
    <submittedName>
        <fullName evidence="1">Uncharacterized protein</fullName>
    </submittedName>
</protein>
<gene>
    <name evidence="1" type="ORF">JCM19300_2395</name>
</gene>
<organism evidence="1 2">
    <name type="scientific">Algibacter lectus</name>
    <dbReference type="NCBI Taxonomy" id="221126"/>
    <lineage>
        <taxon>Bacteria</taxon>
        <taxon>Pseudomonadati</taxon>
        <taxon>Bacteroidota</taxon>
        <taxon>Flavobacteriia</taxon>
        <taxon>Flavobacteriales</taxon>
        <taxon>Flavobacteriaceae</taxon>
        <taxon>Algibacter</taxon>
    </lineage>
</organism>
<comment type="caution">
    <text evidence="1">The sequence shown here is derived from an EMBL/GenBank/DDBJ whole genome shotgun (WGS) entry which is preliminary data.</text>
</comment>
<accession>A0A090W490</accession>
<evidence type="ECO:0000313" key="1">
    <source>
        <dbReference type="EMBL" id="GAL62342.1"/>
    </source>
</evidence>
<reference evidence="1 2" key="1">
    <citation type="journal article" date="2014" name="Genome Announc.">
        <title>Draft Genome Sequences of Marine Flavobacterium Algibacter lectus Strains SS8 and NR4.</title>
        <authorList>
            <person name="Takatani N."/>
            <person name="Nakanishi M."/>
            <person name="Meirelles P."/>
            <person name="Mino S."/>
            <person name="Suda W."/>
            <person name="Oshima K."/>
            <person name="Hattori M."/>
            <person name="Ohkuma M."/>
            <person name="Hosokawa M."/>
            <person name="Miyashita K."/>
            <person name="Thompson F.L."/>
            <person name="Niwa A."/>
            <person name="Sawabe T."/>
            <person name="Sawabe T."/>
        </authorList>
    </citation>
    <scope>NUCLEOTIDE SEQUENCE [LARGE SCALE GENOMIC DNA]</scope>
    <source>
        <strain evidence="1 2">JCM 19300</strain>
    </source>
</reference>
<dbReference type="Proteomes" id="UP000029644">
    <property type="component" value="Unassembled WGS sequence"/>
</dbReference>
<sequence>MNCFKLHPFFTFQKTQNTKHKTSRILSKTTLFLNALR</sequence>
<dbReference type="AlphaFoldDB" id="A0A090W490"/>
<name>A0A090W490_9FLAO</name>
<evidence type="ECO:0000313" key="2">
    <source>
        <dbReference type="Proteomes" id="UP000029644"/>
    </source>
</evidence>
<proteinExistence type="predicted"/>